<reference evidence="4" key="1">
    <citation type="submission" date="2014-01" db="EMBL/GenBank/DDBJ databases">
        <title>The Genome Sequence of Anopheles farauti FAR1 (V2).</title>
        <authorList>
            <consortium name="The Broad Institute Genomics Platform"/>
            <person name="Neafsey D.E."/>
            <person name="Besansky N."/>
            <person name="Howell P."/>
            <person name="Walton C."/>
            <person name="Young S.K."/>
            <person name="Zeng Q."/>
            <person name="Gargeya S."/>
            <person name="Fitzgerald M."/>
            <person name="Haas B."/>
            <person name="Abouelleil A."/>
            <person name="Allen A.W."/>
            <person name="Alvarado L."/>
            <person name="Arachchi H.M."/>
            <person name="Berlin A.M."/>
            <person name="Chapman S.B."/>
            <person name="Gainer-Dewar J."/>
            <person name="Goldberg J."/>
            <person name="Griggs A."/>
            <person name="Gujja S."/>
            <person name="Hansen M."/>
            <person name="Howarth C."/>
            <person name="Imamovic A."/>
            <person name="Ireland A."/>
            <person name="Larimer J."/>
            <person name="McCowan C."/>
            <person name="Murphy C."/>
            <person name="Pearson M."/>
            <person name="Poon T.W."/>
            <person name="Priest M."/>
            <person name="Roberts A."/>
            <person name="Saif S."/>
            <person name="Shea T."/>
            <person name="Sisk P."/>
            <person name="Sykes S."/>
            <person name="Wortman J."/>
            <person name="Nusbaum C."/>
            <person name="Birren B."/>
        </authorList>
    </citation>
    <scope>NUCLEOTIDE SEQUENCE [LARGE SCALE GENOMIC DNA]</scope>
    <source>
        <strain evidence="4">FAR1</strain>
    </source>
</reference>
<feature type="compositionally biased region" description="Low complexity" evidence="1">
    <location>
        <begin position="1"/>
        <end position="12"/>
    </location>
</feature>
<sequence>MPLPLGTTGLLPEDTTHGGTEANAITVDDDDDDVEDDDDGTDAKAVEDLEFSADWVIRLDRCMQLLLLCLLYITRVVVSGIVASVRWRHMLLSFGPRRRKAEDMRQSRTFPSLRSWFGKRKQN</sequence>
<evidence type="ECO:0000313" key="3">
    <source>
        <dbReference type="EnsemblMetazoa" id="AFAF012772-PA"/>
    </source>
</evidence>
<evidence type="ECO:0000256" key="1">
    <source>
        <dbReference type="SAM" id="MobiDB-lite"/>
    </source>
</evidence>
<organism evidence="3 4">
    <name type="scientific">Anopheles farauti</name>
    <dbReference type="NCBI Taxonomy" id="69004"/>
    <lineage>
        <taxon>Eukaryota</taxon>
        <taxon>Metazoa</taxon>
        <taxon>Ecdysozoa</taxon>
        <taxon>Arthropoda</taxon>
        <taxon>Hexapoda</taxon>
        <taxon>Insecta</taxon>
        <taxon>Pterygota</taxon>
        <taxon>Neoptera</taxon>
        <taxon>Endopterygota</taxon>
        <taxon>Diptera</taxon>
        <taxon>Nematocera</taxon>
        <taxon>Culicoidea</taxon>
        <taxon>Culicidae</taxon>
        <taxon>Anophelinae</taxon>
        <taxon>Anopheles</taxon>
    </lineage>
</organism>
<name>A0A182QLS9_9DIPT</name>
<keyword evidence="2" id="KW-0472">Membrane</keyword>
<accession>A0A182QLS9</accession>
<dbReference type="EMBL" id="AXCN02000604">
    <property type="status" value="NOT_ANNOTATED_CDS"/>
    <property type="molecule type" value="Genomic_DNA"/>
</dbReference>
<feature type="transmembrane region" description="Helical" evidence="2">
    <location>
        <begin position="65"/>
        <end position="87"/>
    </location>
</feature>
<keyword evidence="2" id="KW-0812">Transmembrane</keyword>
<feature type="region of interest" description="Disordered" evidence="1">
    <location>
        <begin position="1"/>
        <end position="41"/>
    </location>
</feature>
<keyword evidence="4" id="KW-1185">Reference proteome</keyword>
<protein>
    <submittedName>
        <fullName evidence="3">Uncharacterized protein</fullName>
    </submittedName>
</protein>
<dbReference type="EnsemblMetazoa" id="AFAF012772-RA">
    <property type="protein sequence ID" value="AFAF012772-PA"/>
    <property type="gene ID" value="AFAF012772"/>
</dbReference>
<proteinExistence type="predicted"/>
<dbReference type="Proteomes" id="UP000075886">
    <property type="component" value="Unassembled WGS sequence"/>
</dbReference>
<dbReference type="AlphaFoldDB" id="A0A182QLS9"/>
<keyword evidence="2" id="KW-1133">Transmembrane helix</keyword>
<evidence type="ECO:0000256" key="2">
    <source>
        <dbReference type="SAM" id="Phobius"/>
    </source>
</evidence>
<dbReference type="VEuPathDB" id="VectorBase:AFAF012772"/>
<evidence type="ECO:0000313" key="4">
    <source>
        <dbReference type="Proteomes" id="UP000075886"/>
    </source>
</evidence>
<reference evidence="3" key="2">
    <citation type="submission" date="2020-05" db="UniProtKB">
        <authorList>
            <consortium name="EnsemblMetazoa"/>
        </authorList>
    </citation>
    <scope>IDENTIFICATION</scope>
    <source>
        <strain evidence="3">FAR1</strain>
    </source>
</reference>
<feature type="compositionally biased region" description="Acidic residues" evidence="1">
    <location>
        <begin position="27"/>
        <end position="40"/>
    </location>
</feature>